<keyword evidence="4 14" id="KW-0288">FMN</keyword>
<comment type="catalytic activity">
    <reaction evidence="12 14">
        <text>riboflavin + ATP = FMN + ADP + H(+)</text>
        <dbReference type="Rhea" id="RHEA:14357"/>
        <dbReference type="ChEBI" id="CHEBI:15378"/>
        <dbReference type="ChEBI" id="CHEBI:30616"/>
        <dbReference type="ChEBI" id="CHEBI:57986"/>
        <dbReference type="ChEBI" id="CHEBI:58210"/>
        <dbReference type="ChEBI" id="CHEBI:456216"/>
        <dbReference type="EC" id="2.7.1.26"/>
    </reaction>
</comment>
<dbReference type="Proteomes" id="UP001222800">
    <property type="component" value="Chromosome"/>
</dbReference>
<dbReference type="Pfam" id="PF01687">
    <property type="entry name" value="Flavokinase"/>
    <property type="match status" value="1"/>
</dbReference>
<dbReference type="Pfam" id="PF06574">
    <property type="entry name" value="FAD_syn"/>
    <property type="match status" value="1"/>
</dbReference>
<dbReference type="InterPro" id="IPR015864">
    <property type="entry name" value="FAD_synthase"/>
</dbReference>
<evidence type="ECO:0000313" key="17">
    <source>
        <dbReference type="Proteomes" id="UP001222800"/>
    </source>
</evidence>
<keyword evidence="10 14" id="KW-0067">ATP-binding</keyword>
<evidence type="ECO:0000256" key="12">
    <source>
        <dbReference type="ARBA" id="ARBA00047880"/>
    </source>
</evidence>
<dbReference type="NCBIfam" id="NF004160">
    <property type="entry name" value="PRK05627.1-3"/>
    <property type="match status" value="1"/>
</dbReference>
<evidence type="ECO:0000256" key="5">
    <source>
        <dbReference type="ARBA" id="ARBA00022679"/>
    </source>
</evidence>
<dbReference type="InterPro" id="IPR014729">
    <property type="entry name" value="Rossmann-like_a/b/a_fold"/>
</dbReference>
<evidence type="ECO:0000256" key="6">
    <source>
        <dbReference type="ARBA" id="ARBA00022695"/>
    </source>
</evidence>
<dbReference type="SUPFAM" id="SSF82114">
    <property type="entry name" value="Riboflavin kinase-like"/>
    <property type="match status" value="1"/>
</dbReference>
<protein>
    <recommendedName>
        <fullName evidence="14">Riboflavin biosynthesis protein</fullName>
    </recommendedName>
    <domain>
        <recommendedName>
            <fullName evidence="14">Riboflavin kinase</fullName>
            <ecNumber evidence="14">2.7.1.26</ecNumber>
        </recommendedName>
        <alternativeName>
            <fullName evidence="14">Flavokinase</fullName>
        </alternativeName>
    </domain>
    <domain>
        <recommendedName>
            <fullName evidence="14">FMN adenylyltransferase</fullName>
            <ecNumber evidence="14">2.7.7.2</ecNumber>
        </recommendedName>
        <alternativeName>
            <fullName evidence="14">FAD pyrophosphorylase</fullName>
        </alternativeName>
        <alternativeName>
            <fullName evidence="14">FAD synthase</fullName>
        </alternativeName>
    </domain>
</protein>
<dbReference type="Gene3D" id="2.40.30.30">
    <property type="entry name" value="Riboflavin kinase-like"/>
    <property type="match status" value="1"/>
</dbReference>
<evidence type="ECO:0000313" key="16">
    <source>
        <dbReference type="EMBL" id="WFD11725.1"/>
    </source>
</evidence>
<dbReference type="InterPro" id="IPR002606">
    <property type="entry name" value="Riboflavin_kinase_bac"/>
</dbReference>
<dbReference type="EC" id="2.7.1.26" evidence="14"/>
<dbReference type="GO" id="GO:0003919">
    <property type="term" value="F:FMN adenylyltransferase activity"/>
    <property type="evidence" value="ECO:0007669"/>
    <property type="project" value="UniProtKB-EC"/>
</dbReference>
<dbReference type="InterPro" id="IPR023468">
    <property type="entry name" value="Riboflavin_kinase"/>
</dbReference>
<keyword evidence="6 14" id="KW-0548">Nucleotidyltransferase</keyword>
<evidence type="ECO:0000256" key="3">
    <source>
        <dbReference type="ARBA" id="ARBA00022630"/>
    </source>
</evidence>
<keyword evidence="7 14" id="KW-0547">Nucleotide-binding</keyword>
<proteinExistence type="inferred from homology"/>
<evidence type="ECO:0000256" key="2">
    <source>
        <dbReference type="ARBA" id="ARBA00005201"/>
    </source>
</evidence>
<evidence type="ECO:0000259" key="15">
    <source>
        <dbReference type="SMART" id="SM00904"/>
    </source>
</evidence>
<evidence type="ECO:0000256" key="11">
    <source>
        <dbReference type="ARBA" id="ARBA00023268"/>
    </source>
</evidence>
<organism evidence="16 17">
    <name type="scientific">Tepidibacter hydrothermalis</name>
    <dbReference type="NCBI Taxonomy" id="3036126"/>
    <lineage>
        <taxon>Bacteria</taxon>
        <taxon>Bacillati</taxon>
        <taxon>Bacillota</taxon>
        <taxon>Clostridia</taxon>
        <taxon>Peptostreptococcales</taxon>
        <taxon>Peptostreptococcaceae</taxon>
        <taxon>Tepidibacter</taxon>
    </lineage>
</organism>
<dbReference type="GO" id="GO:0008531">
    <property type="term" value="F:riboflavin kinase activity"/>
    <property type="evidence" value="ECO:0007669"/>
    <property type="project" value="UniProtKB-EC"/>
</dbReference>
<accession>A0ABY8EID8</accession>
<dbReference type="EC" id="2.7.7.2" evidence="14"/>
<dbReference type="InterPro" id="IPR015865">
    <property type="entry name" value="Riboflavin_kinase_bac/euk"/>
</dbReference>
<evidence type="ECO:0000256" key="1">
    <source>
        <dbReference type="ARBA" id="ARBA00004726"/>
    </source>
</evidence>
<dbReference type="InterPro" id="IPR023465">
    <property type="entry name" value="Riboflavin_kinase_dom_sf"/>
</dbReference>
<dbReference type="PIRSF" id="PIRSF004491">
    <property type="entry name" value="FAD_Synth"/>
    <property type="match status" value="1"/>
</dbReference>
<reference evidence="16 17" key="1">
    <citation type="submission" date="2023-03" db="EMBL/GenBank/DDBJ databases">
        <title>Complete genome sequence of Tepidibacter sp. SWIR-1, isolated from a deep-sea hydrothermal vent.</title>
        <authorList>
            <person name="Li X."/>
        </authorList>
    </citation>
    <scope>NUCLEOTIDE SEQUENCE [LARGE SCALE GENOMIC DNA]</scope>
    <source>
        <strain evidence="16 17">SWIR-1</strain>
    </source>
</reference>
<dbReference type="EMBL" id="CP120733">
    <property type="protein sequence ID" value="WFD11725.1"/>
    <property type="molecule type" value="Genomic_DNA"/>
</dbReference>
<evidence type="ECO:0000256" key="7">
    <source>
        <dbReference type="ARBA" id="ARBA00022741"/>
    </source>
</evidence>
<evidence type="ECO:0000256" key="4">
    <source>
        <dbReference type="ARBA" id="ARBA00022643"/>
    </source>
</evidence>
<comment type="catalytic activity">
    <reaction evidence="13 14">
        <text>FMN + ATP + H(+) = FAD + diphosphate</text>
        <dbReference type="Rhea" id="RHEA:17237"/>
        <dbReference type="ChEBI" id="CHEBI:15378"/>
        <dbReference type="ChEBI" id="CHEBI:30616"/>
        <dbReference type="ChEBI" id="CHEBI:33019"/>
        <dbReference type="ChEBI" id="CHEBI:57692"/>
        <dbReference type="ChEBI" id="CHEBI:58210"/>
        <dbReference type="EC" id="2.7.7.2"/>
    </reaction>
</comment>
<dbReference type="Gene3D" id="3.40.50.620">
    <property type="entry name" value="HUPs"/>
    <property type="match status" value="1"/>
</dbReference>
<dbReference type="SMART" id="SM00904">
    <property type="entry name" value="Flavokinase"/>
    <property type="match status" value="1"/>
</dbReference>
<dbReference type="SUPFAM" id="SSF52374">
    <property type="entry name" value="Nucleotidylyl transferase"/>
    <property type="match status" value="1"/>
</dbReference>
<keyword evidence="8 14" id="KW-0418">Kinase</keyword>
<sequence>MMKIITDIKNINIKQDTVVTIGNFDGVHKGHQKIIKDTISIAKNKKMKSVLFTFSNHPVNFFRKDKIKNIITKEEKYEIINKMGIDIIVSIPFNEFVINLDPQEYIQKILLDKLNAKQIVIGHDFRFGLNRGGNAEFLQNIGKTYGFDVNVMKPICLENIRISSTYIRSLLKNGEVDKVNQFLGRQYKLKGIVVHGKKIGGDILGFPTINLKYDENILIPKTGVYQTTVNIDGKIYDGATNIGYSPTVKQNEFTVETYILKYSGDLYEKEASINFIRRIRDEIKFDTIQELKKQMNMDIENIISYSL</sequence>
<comment type="pathway">
    <text evidence="1 14">Cofactor biosynthesis; FAD biosynthesis; FAD from FMN: step 1/1.</text>
</comment>
<evidence type="ECO:0000256" key="9">
    <source>
        <dbReference type="ARBA" id="ARBA00022827"/>
    </source>
</evidence>
<evidence type="ECO:0000256" key="10">
    <source>
        <dbReference type="ARBA" id="ARBA00022840"/>
    </source>
</evidence>
<comment type="similarity">
    <text evidence="14">Belongs to the ribF family.</text>
</comment>
<evidence type="ECO:0000256" key="13">
    <source>
        <dbReference type="ARBA" id="ARBA00049494"/>
    </source>
</evidence>
<keyword evidence="9 14" id="KW-0274">FAD</keyword>
<dbReference type="PANTHER" id="PTHR22749">
    <property type="entry name" value="RIBOFLAVIN KINASE/FMN ADENYLYLTRANSFERASE"/>
    <property type="match status" value="1"/>
</dbReference>
<feature type="domain" description="Riboflavin kinase" evidence="15">
    <location>
        <begin position="182"/>
        <end position="307"/>
    </location>
</feature>
<gene>
    <name evidence="16" type="ORF">P4S50_06515</name>
</gene>
<comment type="pathway">
    <text evidence="2 14">Cofactor biosynthesis; FMN biosynthesis; FMN from riboflavin (ATP route): step 1/1.</text>
</comment>
<dbReference type="NCBIfam" id="NF004162">
    <property type="entry name" value="PRK05627.1-5"/>
    <property type="match status" value="1"/>
</dbReference>
<evidence type="ECO:0000256" key="14">
    <source>
        <dbReference type="PIRNR" id="PIRNR004491"/>
    </source>
</evidence>
<dbReference type="CDD" id="cd02064">
    <property type="entry name" value="FAD_synthetase_N"/>
    <property type="match status" value="1"/>
</dbReference>
<keyword evidence="5 14" id="KW-0808">Transferase</keyword>
<dbReference type="NCBIfam" id="TIGR00083">
    <property type="entry name" value="ribF"/>
    <property type="match status" value="1"/>
</dbReference>
<evidence type="ECO:0000256" key="8">
    <source>
        <dbReference type="ARBA" id="ARBA00022777"/>
    </source>
</evidence>
<name>A0ABY8EID8_9FIRM</name>
<keyword evidence="3 14" id="KW-0285">Flavoprotein</keyword>
<dbReference type="RefSeq" id="WP_277733869.1">
    <property type="nucleotide sequence ID" value="NZ_CP120733.1"/>
</dbReference>
<keyword evidence="17" id="KW-1185">Reference proteome</keyword>
<keyword evidence="11" id="KW-0511">Multifunctional enzyme</keyword>
<dbReference type="PANTHER" id="PTHR22749:SF6">
    <property type="entry name" value="RIBOFLAVIN KINASE"/>
    <property type="match status" value="1"/>
</dbReference>